<evidence type="ECO:0000313" key="2">
    <source>
        <dbReference type="EMBL" id="KLU98719.1"/>
    </source>
</evidence>
<comment type="caution">
    <text evidence="2">The sequence shown here is derived from an EMBL/GenBank/DDBJ whole genome shotgun (WGS) entry which is preliminary data.</text>
</comment>
<protein>
    <recommendedName>
        <fullName evidence="1">N-acetyltransferase domain-containing protein</fullName>
    </recommendedName>
</protein>
<keyword evidence="3" id="KW-1185">Reference proteome</keyword>
<dbReference type="AlphaFoldDB" id="A0A0J1GGA7"/>
<dbReference type="Gene3D" id="3.40.630.30">
    <property type="match status" value="1"/>
</dbReference>
<sequence>MKASRYHIFTQYNGEITPVHEADAWHEALALAQRYIAKDTPCWVFDSEATDGQVDVFTFDAAGGIQPTGHCASPALRAVQLTPIARLSFAALVPSLSLDNCTVLIEPLLPASLHASTDEWIEEEFVAFSALAQTASEGAVLQPPLHRHMADENDIALKVYHQGALIAVATFSRYLEDHRFPAKSSELYYEIALHSVYVKADYRGLGLATALSTLIVNIARKDSEQVYRHVSALGINVKLWFSALAITEGGEAICDVLSEAFVEMADDLIDELLDEGYAVRYQEPMIFVDSLF</sequence>
<dbReference type="OrthoDB" id="5828233at2"/>
<dbReference type="SUPFAM" id="SSF55729">
    <property type="entry name" value="Acyl-CoA N-acyltransferases (Nat)"/>
    <property type="match status" value="1"/>
</dbReference>
<dbReference type="GO" id="GO:0016747">
    <property type="term" value="F:acyltransferase activity, transferring groups other than amino-acyl groups"/>
    <property type="evidence" value="ECO:0007669"/>
    <property type="project" value="InterPro"/>
</dbReference>
<proteinExistence type="predicted"/>
<name>A0A0J1GGA7_9GAMM</name>
<evidence type="ECO:0000259" key="1">
    <source>
        <dbReference type="PROSITE" id="PS51186"/>
    </source>
</evidence>
<evidence type="ECO:0000313" key="3">
    <source>
        <dbReference type="Proteomes" id="UP000036426"/>
    </source>
</evidence>
<dbReference type="RefSeq" id="WP_047876426.1">
    <property type="nucleotide sequence ID" value="NZ_BMYC01000011.1"/>
</dbReference>
<reference evidence="2 3" key="1">
    <citation type="submission" date="2015-05" db="EMBL/GenBank/DDBJ databases">
        <title>Photobacterium galathea sp. nov.</title>
        <authorList>
            <person name="Machado H."/>
            <person name="Gram L."/>
        </authorList>
    </citation>
    <scope>NUCLEOTIDE SEQUENCE [LARGE SCALE GENOMIC DNA]</scope>
    <source>
        <strain evidence="2 3">DSM 25995</strain>
    </source>
</reference>
<dbReference type="InterPro" id="IPR000182">
    <property type="entry name" value="GNAT_dom"/>
</dbReference>
<accession>A0A0J1GGA7</accession>
<dbReference type="PROSITE" id="PS51186">
    <property type="entry name" value="GNAT"/>
    <property type="match status" value="1"/>
</dbReference>
<dbReference type="EMBL" id="LDOV01000044">
    <property type="protein sequence ID" value="KLU98719.1"/>
    <property type="molecule type" value="Genomic_DNA"/>
</dbReference>
<feature type="domain" description="N-acetyltransferase" evidence="1">
    <location>
        <begin position="103"/>
        <end position="269"/>
    </location>
</feature>
<dbReference type="PATRIC" id="fig|754436.4.peg.4442"/>
<dbReference type="Proteomes" id="UP000036426">
    <property type="component" value="Unassembled WGS sequence"/>
</dbReference>
<gene>
    <name evidence="2" type="ORF">ABT58_21125</name>
</gene>
<dbReference type="InterPro" id="IPR016181">
    <property type="entry name" value="Acyl_CoA_acyltransferase"/>
</dbReference>
<dbReference type="Pfam" id="PF00583">
    <property type="entry name" value="Acetyltransf_1"/>
    <property type="match status" value="1"/>
</dbReference>
<organism evidence="2 3">
    <name type="scientific">Photobacterium aphoticum</name>
    <dbReference type="NCBI Taxonomy" id="754436"/>
    <lineage>
        <taxon>Bacteria</taxon>
        <taxon>Pseudomonadati</taxon>
        <taxon>Pseudomonadota</taxon>
        <taxon>Gammaproteobacteria</taxon>
        <taxon>Vibrionales</taxon>
        <taxon>Vibrionaceae</taxon>
        <taxon>Photobacterium</taxon>
    </lineage>
</organism>